<feature type="transmembrane region" description="Helical" evidence="7">
    <location>
        <begin position="167"/>
        <end position="192"/>
    </location>
</feature>
<keyword evidence="3 7" id="KW-0812">Transmembrane</keyword>
<evidence type="ECO:0000256" key="4">
    <source>
        <dbReference type="ARBA" id="ARBA00022989"/>
    </source>
</evidence>
<feature type="compositionally biased region" description="Low complexity" evidence="6">
    <location>
        <begin position="19"/>
        <end position="31"/>
    </location>
</feature>
<dbReference type="PANTHER" id="PTHR39087:SF2">
    <property type="entry name" value="UPF0104 MEMBRANE PROTEIN MJ1595"/>
    <property type="match status" value="1"/>
</dbReference>
<feature type="transmembrane region" description="Helical" evidence="7">
    <location>
        <begin position="135"/>
        <end position="155"/>
    </location>
</feature>
<organism evidence="8 9">
    <name type="scientific">Bifidobacterium gallicum DSM 20093 = LMG 11596</name>
    <dbReference type="NCBI Taxonomy" id="561180"/>
    <lineage>
        <taxon>Bacteria</taxon>
        <taxon>Bacillati</taxon>
        <taxon>Actinomycetota</taxon>
        <taxon>Actinomycetes</taxon>
        <taxon>Bifidobacteriales</taxon>
        <taxon>Bifidobacteriaceae</taxon>
        <taxon>Bifidobacterium</taxon>
    </lineage>
</organism>
<keyword evidence="9" id="KW-1185">Reference proteome</keyword>
<keyword evidence="2" id="KW-1003">Cell membrane</keyword>
<dbReference type="InterPro" id="IPR022791">
    <property type="entry name" value="L-PG_synthase/AglD"/>
</dbReference>
<feature type="transmembrane region" description="Helical" evidence="7">
    <location>
        <begin position="551"/>
        <end position="568"/>
    </location>
</feature>
<feature type="transmembrane region" description="Helical" evidence="7">
    <location>
        <begin position="580"/>
        <end position="603"/>
    </location>
</feature>
<dbReference type="Pfam" id="PF03706">
    <property type="entry name" value="LPG_synthase_TM"/>
    <property type="match status" value="1"/>
</dbReference>
<name>A0A087AJI6_9BIFI</name>
<feature type="region of interest" description="Disordered" evidence="6">
    <location>
        <begin position="1"/>
        <end position="39"/>
    </location>
</feature>
<dbReference type="NCBIfam" id="TIGR00374">
    <property type="entry name" value="flippase-like domain"/>
    <property type="match status" value="1"/>
</dbReference>
<reference evidence="8 9" key="1">
    <citation type="submission" date="2014-03" db="EMBL/GenBank/DDBJ databases">
        <title>Genomics of Bifidobacteria.</title>
        <authorList>
            <person name="Ventura M."/>
            <person name="Milani C."/>
            <person name="Lugli G.A."/>
        </authorList>
    </citation>
    <scope>NUCLEOTIDE SEQUENCE [LARGE SCALE GENOMIC DNA]</scope>
    <source>
        <strain evidence="8 9">LMG 11596</strain>
    </source>
</reference>
<evidence type="ECO:0000256" key="2">
    <source>
        <dbReference type="ARBA" id="ARBA00022475"/>
    </source>
</evidence>
<feature type="transmembrane region" description="Helical" evidence="7">
    <location>
        <begin position="744"/>
        <end position="766"/>
    </location>
</feature>
<evidence type="ECO:0000256" key="3">
    <source>
        <dbReference type="ARBA" id="ARBA00022692"/>
    </source>
</evidence>
<keyword evidence="5 7" id="KW-0472">Membrane</keyword>
<accession>A0A087AJI6</accession>
<feature type="transmembrane region" description="Helical" evidence="7">
    <location>
        <begin position="204"/>
        <end position="221"/>
    </location>
</feature>
<evidence type="ECO:0000313" key="9">
    <source>
        <dbReference type="Proteomes" id="UP000029074"/>
    </source>
</evidence>
<comment type="subcellular location">
    <subcellularLocation>
        <location evidence="1">Cell membrane</location>
        <topology evidence="1">Multi-pass membrane protein</topology>
    </subcellularLocation>
</comment>
<evidence type="ECO:0000313" key="8">
    <source>
        <dbReference type="EMBL" id="KFI58936.1"/>
    </source>
</evidence>
<feature type="transmembrane region" description="Helical" evidence="7">
    <location>
        <begin position="615"/>
        <end position="640"/>
    </location>
</feature>
<comment type="caution">
    <text evidence="8">The sequence shown here is derived from an EMBL/GenBank/DDBJ whole genome shotgun (WGS) entry which is preliminary data.</text>
</comment>
<feature type="transmembrane region" description="Helical" evidence="7">
    <location>
        <begin position="60"/>
        <end position="80"/>
    </location>
</feature>
<feature type="transmembrane region" description="Helical" evidence="7">
    <location>
        <begin position="660"/>
        <end position="682"/>
    </location>
</feature>
<evidence type="ECO:0000256" key="7">
    <source>
        <dbReference type="SAM" id="Phobius"/>
    </source>
</evidence>
<proteinExistence type="predicted"/>
<dbReference type="PANTHER" id="PTHR39087">
    <property type="entry name" value="UPF0104 MEMBRANE PROTEIN MJ1595"/>
    <property type="match status" value="1"/>
</dbReference>
<protein>
    <submittedName>
        <fullName evidence="8">Membrane protein</fullName>
    </submittedName>
</protein>
<dbReference type="EMBL" id="JGYW01000005">
    <property type="protein sequence ID" value="KFI58936.1"/>
    <property type="molecule type" value="Genomic_DNA"/>
</dbReference>
<feature type="transmembrane region" description="Helical" evidence="7">
    <location>
        <begin position="807"/>
        <end position="833"/>
    </location>
</feature>
<dbReference type="AlphaFoldDB" id="A0A087AJI6"/>
<evidence type="ECO:0000256" key="6">
    <source>
        <dbReference type="SAM" id="MobiDB-lite"/>
    </source>
</evidence>
<feature type="compositionally biased region" description="Polar residues" evidence="6">
    <location>
        <begin position="1"/>
        <end position="11"/>
    </location>
</feature>
<evidence type="ECO:0000256" key="1">
    <source>
        <dbReference type="ARBA" id="ARBA00004651"/>
    </source>
</evidence>
<evidence type="ECO:0000256" key="5">
    <source>
        <dbReference type="ARBA" id="ARBA00023136"/>
    </source>
</evidence>
<dbReference type="GO" id="GO:0005886">
    <property type="term" value="C:plasma membrane"/>
    <property type="evidence" value="ECO:0007669"/>
    <property type="project" value="UniProtKB-SubCell"/>
</dbReference>
<feature type="transmembrane region" description="Helical" evidence="7">
    <location>
        <begin position="100"/>
        <end position="123"/>
    </location>
</feature>
<keyword evidence="4 7" id="KW-1133">Transmembrane helix</keyword>
<feature type="transmembrane region" description="Helical" evidence="7">
    <location>
        <begin position="694"/>
        <end position="715"/>
    </location>
</feature>
<dbReference type="Proteomes" id="UP000029074">
    <property type="component" value="Unassembled WGS sequence"/>
</dbReference>
<gene>
    <name evidence="8" type="ORF">BGLCM_1233</name>
</gene>
<sequence length="851" mass="92043">MSSKQSPQNHAARTEPPQSGSDSASAAPLASPTMLDDDDTMNNVVIDDIPPQRTHVFGDLVNAVLDLIIAVLLLLFAVYLRGVTTGVAYDAQNVGKNVDWILDVPASLLQQLVVIYVVVSVLIQIMTRKEWLQAALSVGALLLGFGAAWGTSLALSTWGNSILVGTLMSAGTSLGTALLPDFFAALSAFLTMAGPRRTRSTVKWGWNILIAAGVIFVITSWSSVTGIMLSLLLGRVIGLVLRFAIGSINTGAWGRQIISAVRTIGLNPVQLTRRTSLNTEPGVLVTSLDDDLVENSRIYDMRDQDGRHYTVSVLDNQLRFAGYLNQMWQLVKLKSVAVRKDRSAISAQHHHASMLLGLRSLGLPTIKPYGVADYSESSMLVLNPCAVLDECDAATLTDDELVELLQYLDRAHQRGYTHRRITLNTLGRIKELGTPEQQPAHMFIAGWQNGDVASSITNVELDNVQMLALYAALYGVDRTIRVAKRVWDTETLINLIPFVQRAAVPPSTRQLDGWNKHLLEDLRKAMSALAPPEAAENLEQVTLSRFSIRSFVGMALLVIAVAVIFTQLKPEEMIKAVTNANLWFALLCVGFGFLAWVGSAVTLGGFMNRGPVNPFGLLCSQMAAGFTAVSMPAGIGPAFVNLQFLRKNGYRNTVATAIMSAVWGVQAVTTVILLIVIGIFTGRNTLSGMVPTNTLIMVIAIVALVVCLAMAITPIRRKVTQKYLPLLKSYARSLLETLTQPRELIIGIVGALVLNLATGFGFWAALHAFGFSMNPIETTFIFLLANTLGSAVPTPGGLGAVEAALSVAFTAVGVPSPIALSATIVYRLAFYWLRIPVGALAMKWLDRHDMI</sequence>